<dbReference type="InterPro" id="IPR002510">
    <property type="entry name" value="Metalloprtase-TldD/E_N"/>
</dbReference>
<feature type="domain" description="Metalloprotease TldD/E central" evidence="3">
    <location>
        <begin position="114"/>
        <end position="213"/>
    </location>
</feature>
<dbReference type="PANTHER" id="PTHR43421:SF1">
    <property type="entry name" value="METALLOPROTEASE PMBA"/>
    <property type="match status" value="1"/>
</dbReference>
<dbReference type="InterPro" id="IPR047657">
    <property type="entry name" value="PmbA"/>
</dbReference>
<organism evidence="4 5">
    <name type="scientific">Methanohalarchaeum thermophilum</name>
    <dbReference type="NCBI Taxonomy" id="1903181"/>
    <lineage>
        <taxon>Archaea</taxon>
        <taxon>Methanobacteriati</taxon>
        <taxon>Methanobacteriota</taxon>
        <taxon>Methanonatronarchaeia</taxon>
        <taxon>Methanonatronarchaeales</taxon>
        <taxon>Methanonatronarchaeaceae</taxon>
        <taxon>Candidatus Methanohalarchaeum</taxon>
    </lineage>
</organism>
<evidence type="ECO:0000259" key="3">
    <source>
        <dbReference type="Pfam" id="PF19290"/>
    </source>
</evidence>
<dbReference type="InterPro" id="IPR035068">
    <property type="entry name" value="TldD/PmbA_N"/>
</dbReference>
<dbReference type="InterPro" id="IPR036059">
    <property type="entry name" value="TldD/PmbA_sf"/>
</dbReference>
<dbReference type="InterPro" id="IPR045570">
    <property type="entry name" value="Metalloprtase-TldD/E_cen_dom"/>
</dbReference>
<feature type="domain" description="Metalloprotease TldD/E N-terminal" evidence="1">
    <location>
        <begin position="24"/>
        <end position="83"/>
    </location>
</feature>
<dbReference type="STRING" id="1903181.BTN85_0042"/>
<dbReference type="Pfam" id="PF19290">
    <property type="entry name" value="PmbA_TldD_2nd"/>
    <property type="match status" value="1"/>
</dbReference>
<protein>
    <submittedName>
        <fullName evidence="4">Inactivated Zn-dependent protease component of TldD/TldE system</fullName>
    </submittedName>
</protein>
<dbReference type="SUPFAM" id="SSF111283">
    <property type="entry name" value="Putative modulator of DNA gyrase, PmbA/TldD"/>
    <property type="match status" value="1"/>
</dbReference>
<dbReference type="EMBL" id="MSDW01000001">
    <property type="protein sequence ID" value="OKY77574.1"/>
    <property type="molecule type" value="Genomic_DNA"/>
</dbReference>
<dbReference type="GO" id="GO:0008237">
    <property type="term" value="F:metallopeptidase activity"/>
    <property type="evidence" value="ECO:0007669"/>
    <property type="project" value="InterPro"/>
</dbReference>
<dbReference type="Gene3D" id="3.30.2290.10">
    <property type="entry name" value="PmbA/TldD superfamily"/>
    <property type="match status" value="1"/>
</dbReference>
<evidence type="ECO:0000259" key="1">
    <source>
        <dbReference type="Pfam" id="PF01523"/>
    </source>
</evidence>
<name>A0A1Q6DT79_METT1</name>
<evidence type="ECO:0000313" key="5">
    <source>
        <dbReference type="Proteomes" id="UP000185744"/>
    </source>
</evidence>
<dbReference type="GO" id="GO:0005829">
    <property type="term" value="C:cytosol"/>
    <property type="evidence" value="ECO:0007669"/>
    <property type="project" value="TreeGrafter"/>
</dbReference>
<keyword evidence="4" id="KW-0378">Hydrolase</keyword>
<comment type="caution">
    <text evidence="4">The sequence shown here is derived from an EMBL/GenBank/DDBJ whole genome shotgun (WGS) entry which is preliminary data.</text>
</comment>
<evidence type="ECO:0000259" key="2">
    <source>
        <dbReference type="Pfam" id="PF19289"/>
    </source>
</evidence>
<dbReference type="Pfam" id="PF01523">
    <property type="entry name" value="PmbA_TldD_1st"/>
    <property type="match status" value="1"/>
</dbReference>
<keyword evidence="5" id="KW-1185">Reference proteome</keyword>
<proteinExistence type="predicted"/>
<dbReference type="PANTHER" id="PTHR43421">
    <property type="entry name" value="METALLOPROTEASE PMBA"/>
    <property type="match status" value="1"/>
</dbReference>
<dbReference type="AlphaFoldDB" id="A0A1Q6DT79"/>
<reference evidence="4" key="1">
    <citation type="submission" date="2016-12" db="EMBL/GenBank/DDBJ databases">
        <title>Discovery of methanogenic haloarchaea.</title>
        <authorList>
            <person name="Sorokin D.Y."/>
            <person name="Makarova K.S."/>
            <person name="Abbas B."/>
            <person name="Ferrer M."/>
            <person name="Golyshin P.N."/>
        </authorList>
    </citation>
    <scope>NUCLEOTIDE SEQUENCE [LARGE SCALE GENOMIC DNA]</scope>
    <source>
        <strain evidence="4">HMET1</strain>
    </source>
</reference>
<dbReference type="InParanoid" id="A0A1Q6DT79"/>
<evidence type="ECO:0000313" key="4">
    <source>
        <dbReference type="EMBL" id="OKY77574.1"/>
    </source>
</evidence>
<keyword evidence="4" id="KW-0645">Protease</keyword>
<feature type="domain" description="Metalloprotease TldD/E C-terminal" evidence="2">
    <location>
        <begin position="221"/>
        <end position="432"/>
    </location>
</feature>
<dbReference type="Proteomes" id="UP000185744">
    <property type="component" value="Unassembled WGS sequence"/>
</dbReference>
<dbReference type="Pfam" id="PF19289">
    <property type="entry name" value="PmbA_TldD_3rd"/>
    <property type="match status" value="1"/>
</dbReference>
<sequence length="438" mass="49097">MEVDPIFEPKNILDNCLKKGADQAEVYYKKTQGMETEIEKDDIKYNKFTQNEGVGIRVIKNQKVGFSSTSNSSKVEERINDAINFTRSSNIEMKNLPEPGEYPEVKGIYDTDLTKLEPQDLIKSSKEMINASKTKNTFPASGSVSTMESETKIINSNGIDISEKETMYSANIEVISKSTKEQGSAYEFEASRQKDIDFKDIGEKAAYYAENSLGKKSMKGGEKEIILGPLAFASILKYTLVPSLSAEEVQRGRSKAQELMNKKIAPEYYEMIDDQTMEEGLNSKKSDDEGIPSRKNEIVKDGVLKNLFYDQKTALRENKKSTSNATRNGYGNLPQISPRNLKIKPVMKKEELIEEDILYIRSILGAHTANPVSGDFSVGIKNAYRLKNKEITEPISDIMISGNIFQLLKNIKGIGEKTRKVRNIITPPIKTKLNISSS</sequence>
<accession>A0A1Q6DT79</accession>
<dbReference type="GO" id="GO:0006508">
    <property type="term" value="P:proteolysis"/>
    <property type="evidence" value="ECO:0007669"/>
    <property type="project" value="UniProtKB-KW"/>
</dbReference>
<gene>
    <name evidence="4" type="ORF">BTN85_0042</name>
</gene>
<dbReference type="InterPro" id="IPR045569">
    <property type="entry name" value="Metalloprtase-TldD/E_C"/>
</dbReference>